<sequence length="151" mass="17357">MDMTQAKIEQVSRSIELLHIHTVDDLCQKDGNMVKETVEQTTKADMTRANENNEFKEIVKLMLGAIFWEGDVLQNNAEKEYTYAKISAKLSRTSLQIKNFCYPGETRPRPKARFNKIAIESLLSSQEIHDHHANDKTVIGMLAEQRTHDDH</sequence>
<comment type="caution">
    <text evidence="1">The sequence shown here is derived from an EMBL/GenBank/DDBJ whole genome shotgun (WGS) entry which is preliminary data.</text>
</comment>
<protein>
    <submittedName>
        <fullName evidence="1">18110_t:CDS:1</fullName>
    </submittedName>
</protein>
<dbReference type="AlphaFoldDB" id="A0A9N9A3D0"/>
<evidence type="ECO:0000313" key="1">
    <source>
        <dbReference type="EMBL" id="CAG8515398.1"/>
    </source>
</evidence>
<dbReference type="OrthoDB" id="2143914at2759"/>
<accession>A0A9N9A3D0</accession>
<feature type="non-terminal residue" evidence="1">
    <location>
        <position position="1"/>
    </location>
</feature>
<organism evidence="1 2">
    <name type="scientific">Acaulospora morrowiae</name>
    <dbReference type="NCBI Taxonomy" id="94023"/>
    <lineage>
        <taxon>Eukaryota</taxon>
        <taxon>Fungi</taxon>
        <taxon>Fungi incertae sedis</taxon>
        <taxon>Mucoromycota</taxon>
        <taxon>Glomeromycotina</taxon>
        <taxon>Glomeromycetes</taxon>
        <taxon>Diversisporales</taxon>
        <taxon>Acaulosporaceae</taxon>
        <taxon>Acaulospora</taxon>
    </lineage>
</organism>
<gene>
    <name evidence="1" type="ORF">AMORRO_LOCUS3938</name>
</gene>
<dbReference type="Proteomes" id="UP000789342">
    <property type="component" value="Unassembled WGS sequence"/>
</dbReference>
<name>A0A9N9A3D0_9GLOM</name>
<dbReference type="EMBL" id="CAJVPV010002008">
    <property type="protein sequence ID" value="CAG8515398.1"/>
    <property type="molecule type" value="Genomic_DNA"/>
</dbReference>
<reference evidence="1" key="1">
    <citation type="submission" date="2021-06" db="EMBL/GenBank/DDBJ databases">
        <authorList>
            <person name="Kallberg Y."/>
            <person name="Tangrot J."/>
            <person name="Rosling A."/>
        </authorList>
    </citation>
    <scope>NUCLEOTIDE SEQUENCE</scope>
    <source>
        <strain evidence="1">CL551</strain>
    </source>
</reference>
<keyword evidence="2" id="KW-1185">Reference proteome</keyword>
<proteinExistence type="predicted"/>
<evidence type="ECO:0000313" key="2">
    <source>
        <dbReference type="Proteomes" id="UP000789342"/>
    </source>
</evidence>